<organism evidence="3 4">
    <name type="scientific">Chitinophaga filiformis</name>
    <name type="common">Myxococcus filiformis</name>
    <name type="synonym">Flexibacter filiformis</name>
    <dbReference type="NCBI Taxonomy" id="104663"/>
    <lineage>
        <taxon>Bacteria</taxon>
        <taxon>Pseudomonadati</taxon>
        <taxon>Bacteroidota</taxon>
        <taxon>Chitinophagia</taxon>
        <taxon>Chitinophagales</taxon>
        <taxon>Chitinophagaceae</taxon>
        <taxon>Chitinophaga</taxon>
    </lineage>
</organism>
<dbReference type="SUPFAM" id="SSF49785">
    <property type="entry name" value="Galactose-binding domain-like"/>
    <property type="match status" value="2"/>
</dbReference>
<dbReference type="AlphaFoldDB" id="A0A1G7YAZ7"/>
<proteinExistence type="predicted"/>
<dbReference type="Pfam" id="PF02018">
    <property type="entry name" value="CBM_4_9"/>
    <property type="match status" value="1"/>
</dbReference>
<dbReference type="Proteomes" id="UP000199045">
    <property type="component" value="Unassembled WGS sequence"/>
</dbReference>
<dbReference type="STRING" id="104663.SAMN04488121_107273"/>
<dbReference type="InterPro" id="IPR008979">
    <property type="entry name" value="Galactose-bd-like_sf"/>
</dbReference>
<dbReference type="GO" id="GO:0016798">
    <property type="term" value="F:hydrolase activity, acting on glycosyl bonds"/>
    <property type="evidence" value="ECO:0007669"/>
    <property type="project" value="InterPro"/>
</dbReference>
<dbReference type="Gene3D" id="3.20.20.80">
    <property type="entry name" value="Glycosidases"/>
    <property type="match status" value="1"/>
</dbReference>
<dbReference type="Gene3D" id="2.60.120.260">
    <property type="entry name" value="Galactose-binding domain-like"/>
    <property type="match status" value="2"/>
</dbReference>
<dbReference type="EMBL" id="FNBN01000007">
    <property type="protein sequence ID" value="SDG93506.1"/>
    <property type="molecule type" value="Genomic_DNA"/>
</dbReference>
<accession>A0A1G7YAZ7</accession>
<evidence type="ECO:0000313" key="3">
    <source>
        <dbReference type="EMBL" id="SDG93506.1"/>
    </source>
</evidence>
<name>A0A1G7YAZ7_CHIFI</name>
<evidence type="ECO:0000313" key="4">
    <source>
        <dbReference type="Proteomes" id="UP000199045"/>
    </source>
</evidence>
<feature type="domain" description="CBM-cenC" evidence="2">
    <location>
        <begin position="529"/>
        <end position="624"/>
    </location>
</feature>
<evidence type="ECO:0000256" key="1">
    <source>
        <dbReference type="ARBA" id="ARBA00022801"/>
    </source>
</evidence>
<protein>
    <submittedName>
        <fullName evidence="3">Carbohydrate binding domain-containing protein</fullName>
    </submittedName>
</protein>
<dbReference type="InterPro" id="IPR003305">
    <property type="entry name" value="CenC_carb-bd"/>
</dbReference>
<dbReference type="SUPFAM" id="SSF51445">
    <property type="entry name" value="(Trans)glycosidases"/>
    <property type="match status" value="1"/>
</dbReference>
<gene>
    <name evidence="3" type="ORF">SAMN04488121_107273</name>
</gene>
<dbReference type="InterPro" id="IPR017853">
    <property type="entry name" value="GH"/>
</dbReference>
<keyword evidence="1" id="KW-0378">Hydrolase</keyword>
<reference evidence="3 4" key="1">
    <citation type="submission" date="2016-10" db="EMBL/GenBank/DDBJ databases">
        <authorList>
            <person name="de Groot N.N."/>
        </authorList>
    </citation>
    <scope>NUCLEOTIDE SEQUENCE [LARGE SCALE GENOMIC DNA]</scope>
    <source>
        <strain evidence="3 4">DSM 527</strain>
    </source>
</reference>
<sequence>MLWLLPLLGALPSHAQERSNHLFKVFSRYDYYQPSQAGIVVCVIPDSLPAADYQLVLFHKAKELGRSTAASGHWLAAPVALQQLPAGESSLQYRLLRGGELADSGSVNFKQSPAKRNAVQIDRLTGGLIADGLPFFPFGFYCVGVGDLAEKEVAHSFNMIGTYQSNLVATFGERKAYMDRCAQLGVKVNYGVNSLVGGGHNGAKGLDMTEDEKLAILKSEVLAFRDHPALLAWYINDEPDGQGRPPAVLEKAYQLIKELDPYHPISVVFMMPQKIDDFRNTMDIAMTDPYPIPGKADKVAEDVQYLNDKLQYEKSVWLVPQAFGGQEMWSREPTANEIRLMTYMGLVRGAKGIQYYVHAPGNLNPQSVSAWSACSDMAVETAQMTPFLLSADPAPTVYSDDRTILTRAFRYKGNLLILAVNNENKPKTLSLHADIKDGGFSAEAELWFENRTVPFTEGHISDIIDAYSTRVYLVRTSAEKPSPLLYPGNLTLNPGFEKVVSPGLSIGSNVKSTVREKADPGATFFADSRLSKEGMFSLRLTTPTDSGGNKIRLVPMVINAGNSYTVSVWARAKEQDRMPSFRMGLEVAEQEHVFKLTNDWQKYSFTFRAASSSTNAILTLEVPDQGMAWFDLLQVCPDPVIRYEINADHTATVNISSSSNDAVLKYAIDRQPDAGAAEYHSPIKINTASIVYAALFDKGKLIAGSQAFIPVNKALGKPVTLETPFHASYPAAGAITLTDGIMGTTAFKDGRWLGFLGHDVSAVVDMQTVSSIGDVSVNFLADPNSGIFLPTEVSVYTSVDGKQYELAGTERNTKGSVRGEPYLQSFRINVKKKKARYIRFVAKTMGTIPDGYLFKGSTSWLFVDEVLVQL</sequence>
<evidence type="ECO:0000259" key="2">
    <source>
        <dbReference type="Pfam" id="PF02018"/>
    </source>
</evidence>